<feature type="region of interest" description="Disordered" evidence="1">
    <location>
        <begin position="267"/>
        <end position="288"/>
    </location>
</feature>
<gene>
    <name evidence="3" type="ORF">Cpa01nite_10640</name>
</gene>
<dbReference type="SMART" id="SM00278">
    <property type="entry name" value="HhH1"/>
    <property type="match status" value="2"/>
</dbReference>
<dbReference type="PANTHER" id="PTHR21180:SF32">
    <property type="entry name" value="ENDONUCLEASE_EXONUCLEASE_PHOSPHATASE FAMILY DOMAIN-CONTAINING PROTEIN 1"/>
    <property type="match status" value="1"/>
</dbReference>
<dbReference type="Pfam" id="PF10531">
    <property type="entry name" value="SLBB"/>
    <property type="match status" value="1"/>
</dbReference>
<feature type="compositionally biased region" description="Low complexity" evidence="1">
    <location>
        <begin position="96"/>
        <end position="108"/>
    </location>
</feature>
<dbReference type="Gene3D" id="3.10.560.10">
    <property type="entry name" value="Outer membrane lipoprotein wza domain like"/>
    <property type="match status" value="1"/>
</dbReference>
<reference evidence="3" key="1">
    <citation type="submission" date="2021-01" db="EMBL/GenBank/DDBJ databases">
        <title>Whole genome shotgun sequence of Cellulomonas pakistanensis NBRC 110800.</title>
        <authorList>
            <person name="Komaki H."/>
            <person name="Tamura T."/>
        </authorList>
    </citation>
    <scope>NUCLEOTIDE SEQUENCE</scope>
    <source>
        <strain evidence="3">NBRC 110800</strain>
    </source>
</reference>
<feature type="domain" description="Helix-hairpin-helix DNA-binding motif class 1" evidence="2">
    <location>
        <begin position="306"/>
        <end position="325"/>
    </location>
</feature>
<feature type="compositionally biased region" description="Basic and acidic residues" evidence="1">
    <location>
        <begin position="76"/>
        <end position="88"/>
    </location>
</feature>
<evidence type="ECO:0000313" key="4">
    <source>
        <dbReference type="Proteomes" id="UP000642125"/>
    </source>
</evidence>
<dbReference type="GO" id="GO:0015628">
    <property type="term" value="P:protein secretion by the type II secretion system"/>
    <property type="evidence" value="ECO:0007669"/>
    <property type="project" value="TreeGrafter"/>
</dbReference>
<name>A0A919P8P5_9CELL</name>
<feature type="compositionally biased region" description="Acidic residues" evidence="1">
    <location>
        <begin position="115"/>
        <end position="127"/>
    </location>
</feature>
<comment type="caution">
    <text evidence="3">The sequence shown here is derived from an EMBL/GenBank/DDBJ whole genome shotgun (WGS) entry which is preliminary data.</text>
</comment>
<feature type="compositionally biased region" description="Basic and acidic residues" evidence="1">
    <location>
        <begin position="13"/>
        <end position="47"/>
    </location>
</feature>
<dbReference type="GO" id="GO:0006281">
    <property type="term" value="P:DNA repair"/>
    <property type="evidence" value="ECO:0007669"/>
    <property type="project" value="InterPro"/>
</dbReference>
<dbReference type="AlphaFoldDB" id="A0A919P8P5"/>
<evidence type="ECO:0000313" key="3">
    <source>
        <dbReference type="EMBL" id="GIG35683.1"/>
    </source>
</evidence>
<dbReference type="GO" id="GO:0015627">
    <property type="term" value="C:type II protein secretion system complex"/>
    <property type="evidence" value="ECO:0007669"/>
    <property type="project" value="TreeGrafter"/>
</dbReference>
<dbReference type="Pfam" id="PF12836">
    <property type="entry name" value="HHH_3"/>
    <property type="match status" value="1"/>
</dbReference>
<dbReference type="InterPro" id="IPR010994">
    <property type="entry name" value="RuvA_2-like"/>
</dbReference>
<sequence length="358" mass="34847">MTWYDGGPAPDPAGDRAPRSARAQGDDRGAARAEGDPARWGDRDAAVGHEVAWSAPDPPTQPLPAASRDQVVRPGRAADDGAAPEHSEGPAAGVIAGTARLRAAAQAGSTRGADADGEDPTWAEDDAGPDRAPRLGDSLRWRLPPRTAVVALAALALVGGAVAVRAASQPTGEPVAIEEPVVTATAGGPDSAGGGAADAADASPTGASTVWVHVVGQVASPGVVALPAGSRVGDAVAAAGGALPDADLAGLNLAAVVQDGAQIRVPAPGEDPAVGTDEGAAGGGPGAGTGAGAADGLVDVNAAGSAELQTLPGIGPVLADRIVAWRTQHGPFDSVDALLDVSGIGPAVLGQIRELVRV</sequence>
<dbReference type="EMBL" id="BONO01000006">
    <property type="protein sequence ID" value="GIG35683.1"/>
    <property type="molecule type" value="Genomic_DNA"/>
</dbReference>
<evidence type="ECO:0000256" key="1">
    <source>
        <dbReference type="SAM" id="MobiDB-lite"/>
    </source>
</evidence>
<dbReference type="Gene3D" id="1.10.150.320">
    <property type="entry name" value="Photosystem II 12 kDa extrinsic protein"/>
    <property type="match status" value="1"/>
</dbReference>
<proteinExistence type="predicted"/>
<dbReference type="SUPFAM" id="SSF47781">
    <property type="entry name" value="RuvA domain 2-like"/>
    <property type="match status" value="1"/>
</dbReference>
<accession>A0A919P8P5</accession>
<feature type="domain" description="Helix-hairpin-helix DNA-binding motif class 1" evidence="2">
    <location>
        <begin position="336"/>
        <end position="355"/>
    </location>
</feature>
<keyword evidence="4" id="KW-1185">Reference proteome</keyword>
<evidence type="ECO:0000259" key="2">
    <source>
        <dbReference type="SMART" id="SM00278"/>
    </source>
</evidence>
<feature type="region of interest" description="Disordered" evidence="1">
    <location>
        <begin position="1"/>
        <end position="131"/>
    </location>
</feature>
<dbReference type="InterPro" id="IPR003583">
    <property type="entry name" value="Hlx-hairpin-Hlx_DNA-bd_motif"/>
</dbReference>
<dbReference type="PANTHER" id="PTHR21180">
    <property type="entry name" value="ENDONUCLEASE/EXONUCLEASE/PHOSPHATASE FAMILY DOMAIN-CONTAINING PROTEIN 1"/>
    <property type="match status" value="1"/>
</dbReference>
<dbReference type="InterPro" id="IPR051675">
    <property type="entry name" value="Endo/Exo/Phosphatase_dom_1"/>
</dbReference>
<dbReference type="GO" id="GO:0003677">
    <property type="term" value="F:DNA binding"/>
    <property type="evidence" value="ECO:0007669"/>
    <property type="project" value="InterPro"/>
</dbReference>
<dbReference type="Proteomes" id="UP000642125">
    <property type="component" value="Unassembled WGS sequence"/>
</dbReference>
<organism evidence="3 4">
    <name type="scientific">Cellulomonas pakistanensis</name>
    <dbReference type="NCBI Taxonomy" id="992287"/>
    <lineage>
        <taxon>Bacteria</taxon>
        <taxon>Bacillati</taxon>
        <taxon>Actinomycetota</taxon>
        <taxon>Actinomycetes</taxon>
        <taxon>Micrococcales</taxon>
        <taxon>Cellulomonadaceae</taxon>
        <taxon>Cellulomonas</taxon>
    </lineage>
</organism>
<dbReference type="InterPro" id="IPR019554">
    <property type="entry name" value="Soluble_ligand-bd"/>
</dbReference>
<protein>
    <recommendedName>
        <fullName evidence="2">Helix-hairpin-helix DNA-binding motif class 1 domain-containing protein</fullName>
    </recommendedName>
</protein>